<protein>
    <submittedName>
        <fullName evidence="1">GD11902</fullName>
    </submittedName>
</protein>
<sequence>MWQCHKFKALFPAASGSRSPGIDNSNWILKTAAQESRTTALGGTCHSPACLPPCLASTPSPGQSRTVQICWPANEARRQLQERWDPTRPLRWGPGTPLQCTHSHLGRTSTSVCGAECSGVAVELARPSMA</sequence>
<evidence type="ECO:0000313" key="1">
    <source>
        <dbReference type="EMBL" id="EDX08626.1"/>
    </source>
</evidence>
<organism evidence="1 2">
    <name type="scientific">Drosophila simulans</name>
    <name type="common">Fruit fly</name>
    <dbReference type="NCBI Taxonomy" id="7240"/>
    <lineage>
        <taxon>Eukaryota</taxon>
        <taxon>Metazoa</taxon>
        <taxon>Ecdysozoa</taxon>
        <taxon>Arthropoda</taxon>
        <taxon>Hexapoda</taxon>
        <taxon>Insecta</taxon>
        <taxon>Pterygota</taxon>
        <taxon>Neoptera</taxon>
        <taxon>Endopterygota</taxon>
        <taxon>Diptera</taxon>
        <taxon>Brachycera</taxon>
        <taxon>Muscomorpha</taxon>
        <taxon>Ephydroidea</taxon>
        <taxon>Drosophilidae</taxon>
        <taxon>Drosophila</taxon>
        <taxon>Sophophora</taxon>
    </lineage>
</organism>
<dbReference type="Proteomes" id="UP000000304">
    <property type="component" value="Chromosome 2R"/>
</dbReference>
<proteinExistence type="predicted"/>
<name>B4QCL0_DROSI</name>
<gene>
    <name evidence="1" type="primary">Dsim\GD11902</name>
    <name evidence="1" type="ORF">Dsim_GD11902</name>
</gene>
<dbReference type="AlphaFoldDB" id="B4QCL0"/>
<evidence type="ECO:0000313" key="2">
    <source>
        <dbReference type="Proteomes" id="UP000000304"/>
    </source>
</evidence>
<accession>B4QCL0</accession>
<dbReference type="HOGENOM" id="CLU_1940318_0_0_1"/>
<keyword evidence="2" id="KW-1185">Reference proteome</keyword>
<dbReference type="EMBL" id="CM000362">
    <property type="protein sequence ID" value="EDX08626.1"/>
    <property type="molecule type" value="Genomic_DNA"/>
</dbReference>
<reference evidence="1 2" key="1">
    <citation type="journal article" date="2007" name="Nature">
        <title>Evolution of genes and genomes on the Drosophila phylogeny.</title>
        <authorList>
            <consortium name="Drosophila 12 Genomes Consortium"/>
            <person name="Clark A.G."/>
            <person name="Eisen M.B."/>
            <person name="Smith D.R."/>
            <person name="Bergman C.M."/>
            <person name="Oliver B."/>
            <person name="Markow T.A."/>
            <person name="Kaufman T.C."/>
            <person name="Kellis M."/>
            <person name="Gelbart W."/>
            <person name="Iyer V.N."/>
            <person name="Pollard D.A."/>
            <person name="Sackton T.B."/>
            <person name="Larracuente A.M."/>
            <person name="Singh N.D."/>
            <person name="Abad J.P."/>
            <person name="Abt D.N."/>
            <person name="Adryan B."/>
            <person name="Aguade M."/>
            <person name="Akashi H."/>
            <person name="Anderson W.W."/>
            <person name="Aquadro C.F."/>
            <person name="Ardell D.H."/>
            <person name="Arguello R."/>
            <person name="Artieri C.G."/>
            <person name="Barbash D.A."/>
            <person name="Barker D."/>
            <person name="Barsanti P."/>
            <person name="Batterham P."/>
            <person name="Batzoglou S."/>
            <person name="Begun D."/>
            <person name="Bhutkar A."/>
            <person name="Blanco E."/>
            <person name="Bosak S.A."/>
            <person name="Bradley R.K."/>
            <person name="Brand A.D."/>
            <person name="Brent M.R."/>
            <person name="Brooks A.N."/>
            <person name="Brown R.H."/>
            <person name="Butlin R.K."/>
            <person name="Caggese C."/>
            <person name="Calvi B.R."/>
            <person name="Bernardo de Carvalho A."/>
            <person name="Caspi A."/>
            <person name="Castrezana S."/>
            <person name="Celniker S.E."/>
            <person name="Chang J.L."/>
            <person name="Chapple C."/>
            <person name="Chatterji S."/>
            <person name="Chinwalla A."/>
            <person name="Civetta A."/>
            <person name="Clifton S.W."/>
            <person name="Comeron J.M."/>
            <person name="Costello J.C."/>
            <person name="Coyne J.A."/>
            <person name="Daub J."/>
            <person name="David R.G."/>
            <person name="Delcher A.L."/>
            <person name="Delehaunty K."/>
            <person name="Do C.B."/>
            <person name="Ebling H."/>
            <person name="Edwards K."/>
            <person name="Eickbush T."/>
            <person name="Evans J.D."/>
            <person name="Filipski A."/>
            <person name="Findeiss S."/>
            <person name="Freyhult E."/>
            <person name="Fulton L."/>
            <person name="Fulton R."/>
            <person name="Garcia A.C."/>
            <person name="Gardiner A."/>
            <person name="Garfield D.A."/>
            <person name="Garvin B.E."/>
            <person name="Gibson G."/>
            <person name="Gilbert D."/>
            <person name="Gnerre S."/>
            <person name="Godfrey J."/>
            <person name="Good R."/>
            <person name="Gotea V."/>
            <person name="Gravely B."/>
            <person name="Greenberg A.J."/>
            <person name="Griffiths-Jones S."/>
            <person name="Gross S."/>
            <person name="Guigo R."/>
            <person name="Gustafson E.A."/>
            <person name="Haerty W."/>
            <person name="Hahn M.W."/>
            <person name="Halligan D.L."/>
            <person name="Halpern A.L."/>
            <person name="Halter G.M."/>
            <person name="Han M.V."/>
            <person name="Heger A."/>
            <person name="Hillier L."/>
            <person name="Hinrichs A.S."/>
            <person name="Holmes I."/>
            <person name="Hoskins R.A."/>
            <person name="Hubisz M.J."/>
            <person name="Hultmark D."/>
            <person name="Huntley M.A."/>
            <person name="Jaffe D.B."/>
            <person name="Jagadeeshan S."/>
            <person name="Jeck W.R."/>
            <person name="Johnson J."/>
            <person name="Jones C.D."/>
            <person name="Jordan W.C."/>
            <person name="Karpen G.H."/>
            <person name="Kataoka E."/>
            <person name="Keightley P.D."/>
            <person name="Kheradpour P."/>
            <person name="Kirkness E.F."/>
            <person name="Koerich L.B."/>
            <person name="Kristiansen K."/>
            <person name="Kudrna D."/>
            <person name="Kulathinal R.J."/>
            <person name="Kumar S."/>
            <person name="Kwok R."/>
            <person name="Lander E."/>
            <person name="Langley C.H."/>
            <person name="Lapoint R."/>
            <person name="Lazzaro B.P."/>
            <person name="Lee S.J."/>
            <person name="Levesque L."/>
            <person name="Li R."/>
            <person name="Lin C.F."/>
            <person name="Lin M.F."/>
            <person name="Lindblad-Toh K."/>
            <person name="Llopart A."/>
            <person name="Long M."/>
            <person name="Low L."/>
            <person name="Lozovsky E."/>
            <person name="Lu J."/>
            <person name="Luo M."/>
            <person name="Machado C.A."/>
            <person name="Makalowski W."/>
            <person name="Marzo M."/>
            <person name="Matsuda M."/>
            <person name="Matzkin L."/>
            <person name="McAllister B."/>
            <person name="McBride C.S."/>
            <person name="McKernan B."/>
            <person name="McKernan K."/>
            <person name="Mendez-Lago M."/>
            <person name="Minx P."/>
            <person name="Mollenhauer M.U."/>
            <person name="Montooth K."/>
            <person name="Mount S.M."/>
            <person name="Mu X."/>
            <person name="Myers E."/>
            <person name="Negre B."/>
            <person name="Newfeld S."/>
            <person name="Nielsen R."/>
            <person name="Noor M.A."/>
            <person name="O'Grady P."/>
            <person name="Pachter L."/>
            <person name="Papaceit M."/>
            <person name="Parisi M.J."/>
            <person name="Parisi M."/>
            <person name="Parts L."/>
            <person name="Pedersen J.S."/>
            <person name="Pesole G."/>
            <person name="Phillippy A.M."/>
            <person name="Ponting C.P."/>
            <person name="Pop M."/>
            <person name="Porcelli D."/>
            <person name="Powell J.R."/>
            <person name="Prohaska S."/>
            <person name="Pruitt K."/>
            <person name="Puig M."/>
            <person name="Quesneville H."/>
            <person name="Ram K.R."/>
            <person name="Rand D."/>
            <person name="Rasmussen M.D."/>
            <person name="Reed L.K."/>
            <person name="Reenan R."/>
            <person name="Reily A."/>
            <person name="Remington K.A."/>
            <person name="Rieger T.T."/>
            <person name="Ritchie M.G."/>
            <person name="Robin C."/>
            <person name="Rogers Y.H."/>
            <person name="Rohde C."/>
            <person name="Rozas J."/>
            <person name="Rubenfield M.J."/>
            <person name="Ruiz A."/>
            <person name="Russo S."/>
            <person name="Salzberg S.L."/>
            <person name="Sanchez-Gracia A."/>
            <person name="Saranga D.J."/>
            <person name="Sato H."/>
            <person name="Schaeffer S.W."/>
            <person name="Schatz M.C."/>
            <person name="Schlenke T."/>
            <person name="Schwartz R."/>
            <person name="Segarra C."/>
            <person name="Singh R.S."/>
            <person name="Sirot L."/>
            <person name="Sirota M."/>
            <person name="Sisneros N.B."/>
            <person name="Smith C.D."/>
            <person name="Smith T.F."/>
            <person name="Spieth J."/>
            <person name="Stage D.E."/>
            <person name="Stark A."/>
            <person name="Stephan W."/>
            <person name="Strausberg R.L."/>
            <person name="Strempel S."/>
            <person name="Sturgill D."/>
            <person name="Sutton G."/>
            <person name="Sutton G.G."/>
            <person name="Tao W."/>
            <person name="Teichmann S."/>
            <person name="Tobari Y.N."/>
            <person name="Tomimura Y."/>
            <person name="Tsolas J.M."/>
            <person name="Valente V.L."/>
            <person name="Venter E."/>
            <person name="Venter J.C."/>
            <person name="Vicario S."/>
            <person name="Vieira F.G."/>
            <person name="Vilella A.J."/>
            <person name="Villasante A."/>
            <person name="Walenz B."/>
            <person name="Wang J."/>
            <person name="Wasserman M."/>
            <person name="Watts T."/>
            <person name="Wilson D."/>
            <person name="Wilson R.K."/>
            <person name="Wing R.A."/>
            <person name="Wolfner M.F."/>
            <person name="Wong A."/>
            <person name="Wong G.K."/>
            <person name="Wu C.I."/>
            <person name="Wu G."/>
            <person name="Yamamoto D."/>
            <person name="Yang H.P."/>
            <person name="Yang S.P."/>
            <person name="Yorke J.A."/>
            <person name="Yoshida K."/>
            <person name="Zdobnov E."/>
            <person name="Zhang P."/>
            <person name="Zhang Y."/>
            <person name="Zimin A.V."/>
            <person name="Baldwin J."/>
            <person name="Abdouelleil A."/>
            <person name="Abdulkadir J."/>
            <person name="Abebe A."/>
            <person name="Abera B."/>
            <person name="Abreu J."/>
            <person name="Acer S.C."/>
            <person name="Aftuck L."/>
            <person name="Alexander A."/>
            <person name="An P."/>
            <person name="Anderson E."/>
            <person name="Anderson S."/>
            <person name="Arachi H."/>
            <person name="Azer M."/>
            <person name="Bachantsang P."/>
            <person name="Barry A."/>
            <person name="Bayul T."/>
            <person name="Berlin A."/>
            <person name="Bessette D."/>
            <person name="Bloom T."/>
            <person name="Blye J."/>
            <person name="Boguslavskiy L."/>
            <person name="Bonnet C."/>
            <person name="Boukhgalter B."/>
            <person name="Bourzgui I."/>
            <person name="Brown A."/>
            <person name="Cahill P."/>
            <person name="Channer S."/>
            <person name="Cheshatsang Y."/>
            <person name="Chuda L."/>
            <person name="Citroen M."/>
            <person name="Collymore A."/>
            <person name="Cooke P."/>
            <person name="Costello M."/>
            <person name="D'Aco K."/>
            <person name="Daza R."/>
            <person name="De Haan G."/>
            <person name="DeGray S."/>
            <person name="DeMaso C."/>
            <person name="Dhargay N."/>
            <person name="Dooley K."/>
            <person name="Dooley E."/>
            <person name="Doricent M."/>
            <person name="Dorje P."/>
            <person name="Dorjee K."/>
            <person name="Dupes A."/>
            <person name="Elong R."/>
            <person name="Falk J."/>
            <person name="Farina A."/>
            <person name="Faro S."/>
            <person name="Ferguson D."/>
            <person name="Fisher S."/>
            <person name="Foley C.D."/>
            <person name="Franke A."/>
            <person name="Friedrich D."/>
            <person name="Gadbois L."/>
            <person name="Gearin G."/>
            <person name="Gearin C.R."/>
            <person name="Giannoukos G."/>
            <person name="Goode T."/>
            <person name="Graham J."/>
            <person name="Grandbois E."/>
            <person name="Grewal S."/>
            <person name="Gyaltsen K."/>
            <person name="Hafez N."/>
            <person name="Hagos B."/>
            <person name="Hall J."/>
            <person name="Henson C."/>
            <person name="Hollinger A."/>
            <person name="Honan T."/>
            <person name="Huard M.D."/>
            <person name="Hughes L."/>
            <person name="Hurhula B."/>
            <person name="Husby M.E."/>
            <person name="Kamat A."/>
            <person name="Kanga B."/>
            <person name="Kashin S."/>
            <person name="Khazanovich D."/>
            <person name="Kisner P."/>
            <person name="Lance K."/>
            <person name="Lara M."/>
            <person name="Lee W."/>
            <person name="Lennon N."/>
            <person name="Letendre F."/>
            <person name="LeVine R."/>
            <person name="Lipovsky A."/>
            <person name="Liu X."/>
            <person name="Liu J."/>
            <person name="Liu S."/>
            <person name="Lokyitsang T."/>
            <person name="Lokyitsang Y."/>
            <person name="Lubonja R."/>
            <person name="Lui A."/>
            <person name="MacDonald P."/>
            <person name="Magnisalis V."/>
            <person name="Maru K."/>
            <person name="Matthews C."/>
            <person name="McCusker W."/>
            <person name="McDonough S."/>
            <person name="Mehta T."/>
            <person name="Meldrim J."/>
            <person name="Meneus L."/>
            <person name="Mihai O."/>
            <person name="Mihalev A."/>
            <person name="Mihova T."/>
            <person name="Mittelman R."/>
            <person name="Mlenga V."/>
            <person name="Montmayeur A."/>
            <person name="Mulrain L."/>
            <person name="Navidi A."/>
            <person name="Naylor J."/>
            <person name="Negash T."/>
            <person name="Nguyen T."/>
            <person name="Nguyen N."/>
            <person name="Nicol R."/>
            <person name="Norbu C."/>
            <person name="Norbu N."/>
            <person name="Novod N."/>
            <person name="O'Neill B."/>
            <person name="Osman S."/>
            <person name="Markiewicz E."/>
            <person name="Oyono O.L."/>
            <person name="Patti C."/>
            <person name="Phunkhang P."/>
            <person name="Pierre F."/>
            <person name="Priest M."/>
            <person name="Raghuraman S."/>
            <person name="Rege F."/>
            <person name="Reyes R."/>
            <person name="Rise C."/>
            <person name="Rogov P."/>
            <person name="Ross K."/>
            <person name="Ryan E."/>
            <person name="Settipalli S."/>
            <person name="Shea T."/>
            <person name="Sherpa N."/>
            <person name="Shi L."/>
            <person name="Shih D."/>
            <person name="Sparrow T."/>
            <person name="Spaulding J."/>
            <person name="Stalker J."/>
            <person name="Stange-Thomann N."/>
            <person name="Stavropoulos S."/>
            <person name="Stone C."/>
            <person name="Strader C."/>
            <person name="Tesfaye S."/>
            <person name="Thomson T."/>
            <person name="Thoulutsang Y."/>
            <person name="Thoulutsang D."/>
            <person name="Topham K."/>
            <person name="Topping I."/>
            <person name="Tsamla T."/>
            <person name="Vassiliev H."/>
            <person name="Vo A."/>
            <person name="Wangchuk T."/>
            <person name="Wangdi T."/>
            <person name="Weiand M."/>
            <person name="Wilkinson J."/>
            <person name="Wilson A."/>
            <person name="Yadav S."/>
            <person name="Young G."/>
            <person name="Yu Q."/>
            <person name="Zembek L."/>
            <person name="Zhong D."/>
            <person name="Zimmer A."/>
            <person name="Zwirko Z."/>
            <person name="Jaffe D.B."/>
            <person name="Alvarez P."/>
            <person name="Brockman W."/>
            <person name="Butler J."/>
            <person name="Chin C."/>
            <person name="Gnerre S."/>
            <person name="Grabherr M."/>
            <person name="Kleber M."/>
            <person name="Mauceli E."/>
            <person name="MacCallum I."/>
        </authorList>
    </citation>
    <scope>NUCLEOTIDE SEQUENCE [LARGE SCALE GENOMIC DNA]</scope>
    <source>
        <strain evidence="2">white501</strain>
    </source>
</reference>